<evidence type="ECO:0000256" key="1">
    <source>
        <dbReference type="ARBA" id="ARBA00004429"/>
    </source>
</evidence>
<dbReference type="GO" id="GO:0022857">
    <property type="term" value="F:transmembrane transporter activity"/>
    <property type="evidence" value="ECO:0007669"/>
    <property type="project" value="InterPro"/>
</dbReference>
<dbReference type="Proteomes" id="UP000256913">
    <property type="component" value="Unassembled WGS sequence"/>
</dbReference>
<dbReference type="GO" id="GO:0005886">
    <property type="term" value="C:plasma membrane"/>
    <property type="evidence" value="ECO:0007669"/>
    <property type="project" value="UniProtKB-SubCell"/>
</dbReference>
<feature type="transmembrane region" description="Helical" evidence="7">
    <location>
        <begin position="42"/>
        <end position="64"/>
    </location>
</feature>
<dbReference type="SUPFAM" id="SSF103473">
    <property type="entry name" value="MFS general substrate transporter"/>
    <property type="match status" value="1"/>
</dbReference>
<protein>
    <submittedName>
        <fullName evidence="9">Putative MFS family arabinose efflux permease</fullName>
    </submittedName>
</protein>
<dbReference type="AlphaFoldDB" id="A0A3D9ZRL2"/>
<dbReference type="PANTHER" id="PTHR23513">
    <property type="entry name" value="INTEGRAL MEMBRANE EFFLUX PROTEIN-RELATED"/>
    <property type="match status" value="1"/>
</dbReference>
<dbReference type="EMBL" id="QUMQ01000001">
    <property type="protein sequence ID" value="REF99777.1"/>
    <property type="molecule type" value="Genomic_DNA"/>
</dbReference>
<evidence type="ECO:0000256" key="6">
    <source>
        <dbReference type="ARBA" id="ARBA00023136"/>
    </source>
</evidence>
<dbReference type="PROSITE" id="PS50850">
    <property type="entry name" value="MFS"/>
    <property type="match status" value="1"/>
</dbReference>
<dbReference type="PANTHER" id="PTHR23513:SF9">
    <property type="entry name" value="ENTEROBACTIN EXPORTER ENTS"/>
    <property type="match status" value="1"/>
</dbReference>
<feature type="transmembrane region" description="Helical" evidence="7">
    <location>
        <begin position="281"/>
        <end position="314"/>
    </location>
</feature>
<organism evidence="9 10">
    <name type="scientific">Asanoa ferruginea</name>
    <dbReference type="NCBI Taxonomy" id="53367"/>
    <lineage>
        <taxon>Bacteria</taxon>
        <taxon>Bacillati</taxon>
        <taxon>Actinomycetota</taxon>
        <taxon>Actinomycetes</taxon>
        <taxon>Micromonosporales</taxon>
        <taxon>Micromonosporaceae</taxon>
        <taxon>Asanoa</taxon>
    </lineage>
</organism>
<evidence type="ECO:0000259" key="8">
    <source>
        <dbReference type="PROSITE" id="PS50850"/>
    </source>
</evidence>
<evidence type="ECO:0000313" key="9">
    <source>
        <dbReference type="EMBL" id="REF99777.1"/>
    </source>
</evidence>
<evidence type="ECO:0000256" key="5">
    <source>
        <dbReference type="ARBA" id="ARBA00022989"/>
    </source>
</evidence>
<comment type="subcellular location">
    <subcellularLocation>
        <location evidence="1">Cell inner membrane</location>
        <topology evidence="1">Multi-pass membrane protein</topology>
    </subcellularLocation>
</comment>
<keyword evidence="5 7" id="KW-1133">Transmembrane helix</keyword>
<keyword evidence="4 7" id="KW-0812">Transmembrane</keyword>
<evidence type="ECO:0000256" key="2">
    <source>
        <dbReference type="ARBA" id="ARBA00022448"/>
    </source>
</evidence>
<accession>A0A3D9ZRL2</accession>
<dbReference type="Pfam" id="PF05977">
    <property type="entry name" value="MFS_3"/>
    <property type="match status" value="1"/>
</dbReference>
<dbReference type="Gene3D" id="1.20.1250.20">
    <property type="entry name" value="MFS general substrate transporter like domains"/>
    <property type="match status" value="1"/>
</dbReference>
<keyword evidence="2" id="KW-0813">Transport</keyword>
<feature type="transmembrane region" description="Helical" evidence="7">
    <location>
        <begin position="248"/>
        <end position="269"/>
    </location>
</feature>
<proteinExistence type="predicted"/>
<dbReference type="InterPro" id="IPR020846">
    <property type="entry name" value="MFS_dom"/>
</dbReference>
<evidence type="ECO:0000256" key="4">
    <source>
        <dbReference type="ARBA" id="ARBA00022692"/>
    </source>
</evidence>
<feature type="transmembrane region" description="Helical" evidence="7">
    <location>
        <begin position="85"/>
        <end position="108"/>
    </location>
</feature>
<feature type="transmembrane region" description="Helical" evidence="7">
    <location>
        <begin position="368"/>
        <end position="387"/>
    </location>
</feature>
<evidence type="ECO:0000256" key="7">
    <source>
        <dbReference type="SAM" id="Phobius"/>
    </source>
</evidence>
<dbReference type="InterPro" id="IPR036259">
    <property type="entry name" value="MFS_trans_sf"/>
</dbReference>
<evidence type="ECO:0000313" key="10">
    <source>
        <dbReference type="Proteomes" id="UP000256913"/>
    </source>
</evidence>
<dbReference type="RefSeq" id="WP_275407693.1">
    <property type="nucleotide sequence ID" value="NZ_BONB01000073.1"/>
</dbReference>
<name>A0A3D9ZRL2_9ACTN</name>
<keyword evidence="10" id="KW-1185">Reference proteome</keyword>
<feature type="transmembrane region" description="Helical" evidence="7">
    <location>
        <begin position="164"/>
        <end position="184"/>
    </location>
</feature>
<dbReference type="CDD" id="cd06173">
    <property type="entry name" value="MFS_MefA_like"/>
    <property type="match status" value="1"/>
</dbReference>
<reference evidence="9 10" key="1">
    <citation type="submission" date="2018-08" db="EMBL/GenBank/DDBJ databases">
        <title>Sequencing the genomes of 1000 actinobacteria strains.</title>
        <authorList>
            <person name="Klenk H.-P."/>
        </authorList>
    </citation>
    <scope>NUCLEOTIDE SEQUENCE [LARGE SCALE GENOMIC DNA]</scope>
    <source>
        <strain evidence="9 10">DSM 44099</strain>
    </source>
</reference>
<sequence length="406" mass="42545">MLRNRDFSFFWIGTVVSNLGTRATQAAVLYQVYQISGSISVTGLVGVAQGIGTVVLNPIGGVLADRIDRRRLLQASQSVSLLGALFLAVFTFLGNIQVWQILVAVLFVTASSSFDRPARTALIPALVRPEQLPEAIAIVNPSRELAILVGPAFGGLIMSVAGVGWVYVFDTLSYAVLVVLVGFIRVKPLPGGKKAATFAADLVEGAKYVAKRPLILQFIALDLSAQLFGAYRVVLPALATTVLHVGEFGYGILSSLPSAGALLATWTVFRVVRSGGRQGLIVLYSTMAYGVACIGLGLSSILVFTVVAALAVGWTDALATVIRQSAVQLDTPDELRGRVTSLYQVASGGGPSFGQIVVGTLASAFGPAGGMAVGGLVTLVFSGSFLLHRNAVRVYDGPQRVQPVPV</sequence>
<feature type="transmembrane region" description="Helical" evidence="7">
    <location>
        <begin position="214"/>
        <end position="233"/>
    </location>
</feature>
<evidence type="ECO:0000256" key="3">
    <source>
        <dbReference type="ARBA" id="ARBA00022475"/>
    </source>
</evidence>
<feature type="domain" description="Major facilitator superfamily (MFS) profile" evidence="8">
    <location>
        <begin position="1"/>
        <end position="392"/>
    </location>
</feature>
<gene>
    <name evidence="9" type="ORF">DFJ67_5821</name>
</gene>
<keyword evidence="6 7" id="KW-0472">Membrane</keyword>
<comment type="caution">
    <text evidence="9">The sequence shown here is derived from an EMBL/GenBank/DDBJ whole genome shotgun (WGS) entry which is preliminary data.</text>
</comment>
<dbReference type="InterPro" id="IPR010290">
    <property type="entry name" value="TM_effector"/>
</dbReference>
<keyword evidence="3" id="KW-1003">Cell membrane</keyword>